<dbReference type="InterPro" id="IPR036866">
    <property type="entry name" value="RibonucZ/Hydroxyglut_hydro"/>
</dbReference>
<name>A0AAW9KCX7_CLOPF</name>
<protein>
    <submittedName>
        <fullName evidence="1">Uncharacterized protein</fullName>
    </submittedName>
</protein>
<comment type="caution">
    <text evidence="1">The sequence shown here is derived from an EMBL/GenBank/DDBJ whole genome shotgun (WGS) entry which is preliminary data.</text>
</comment>
<evidence type="ECO:0000313" key="1">
    <source>
        <dbReference type="EMBL" id="MDZ7542677.1"/>
    </source>
</evidence>
<reference evidence="1" key="1">
    <citation type="submission" date="2019-11" db="EMBL/GenBank/DDBJ databases">
        <title>Characterization of Clostridium perfringens isolates from swine manure treated agricultural soils.</title>
        <authorList>
            <person name="Wushke S.T."/>
        </authorList>
    </citation>
    <scope>NUCLEOTIDE SEQUENCE</scope>
    <source>
        <strain evidence="1">X62</strain>
    </source>
</reference>
<dbReference type="Gene3D" id="3.60.15.10">
    <property type="entry name" value="Ribonuclease Z/Hydroxyacylglutathione hydrolase-like"/>
    <property type="match status" value="1"/>
</dbReference>
<dbReference type="PANTHER" id="PTHR42967:SF1">
    <property type="entry name" value="MBL FOLD METALLO-HYDROLASE"/>
    <property type="match status" value="1"/>
</dbReference>
<feature type="non-terminal residue" evidence="1">
    <location>
        <position position="1"/>
    </location>
</feature>
<dbReference type="SUPFAM" id="SSF56281">
    <property type="entry name" value="Metallo-hydrolase/oxidoreductase"/>
    <property type="match status" value="1"/>
</dbReference>
<evidence type="ECO:0000313" key="2">
    <source>
        <dbReference type="Proteomes" id="UP001288944"/>
    </source>
</evidence>
<dbReference type="AlphaFoldDB" id="A0AAW9KCX7"/>
<dbReference type="PANTHER" id="PTHR42967">
    <property type="entry name" value="METAL DEPENDENT HYDROLASE"/>
    <property type="match status" value="1"/>
</dbReference>
<dbReference type="EMBL" id="WNUR01000374">
    <property type="protein sequence ID" value="MDZ7542677.1"/>
    <property type="molecule type" value="Genomic_DNA"/>
</dbReference>
<organism evidence="1 2">
    <name type="scientific">Clostridium perfringens</name>
    <dbReference type="NCBI Taxonomy" id="1502"/>
    <lineage>
        <taxon>Bacteria</taxon>
        <taxon>Bacillati</taxon>
        <taxon>Bacillota</taxon>
        <taxon>Clostridia</taxon>
        <taxon>Eubacteriales</taxon>
        <taxon>Clostridiaceae</taxon>
        <taxon>Clostridium</taxon>
    </lineage>
</organism>
<accession>A0AAW9KCX7</accession>
<gene>
    <name evidence="1" type="ORF">GNF83_16075</name>
</gene>
<dbReference type="Pfam" id="PF13483">
    <property type="entry name" value="Lactamase_B_3"/>
    <property type="match status" value="1"/>
</dbReference>
<proteinExistence type="predicted"/>
<sequence length="103" mass="11642">HLGSLGHKLDDELINKLSEVDFLFIPIGGHFCLDGYSAAKLALTLKPKYIIPMCFKTSSEYFYLDGPYKFLSSLKNILSYKSNTIYSDDMSFKDKCSVILLSN</sequence>
<dbReference type="Proteomes" id="UP001288944">
    <property type="component" value="Unassembled WGS sequence"/>
</dbReference>